<name>A0AAW1U951_9CUCU</name>
<dbReference type="Proteomes" id="UP001431783">
    <property type="component" value="Unassembled WGS sequence"/>
</dbReference>
<dbReference type="PANTHER" id="PTHR11008">
    <property type="entry name" value="PROTEIN TAKEOUT-LIKE PROTEIN"/>
    <property type="match status" value="1"/>
</dbReference>
<evidence type="ECO:0000256" key="1">
    <source>
        <dbReference type="ARBA" id="ARBA00022729"/>
    </source>
</evidence>
<keyword evidence="1 4" id="KW-0732">Signal</keyword>
<evidence type="ECO:0000256" key="4">
    <source>
        <dbReference type="SAM" id="SignalP"/>
    </source>
</evidence>
<dbReference type="InterPro" id="IPR038606">
    <property type="entry name" value="To_sf"/>
</dbReference>
<feature type="chain" id="PRO_5043676951" description="Protein takeout-like" evidence="4">
    <location>
        <begin position="20"/>
        <end position="244"/>
    </location>
</feature>
<dbReference type="Pfam" id="PF06585">
    <property type="entry name" value="JHBP"/>
    <property type="match status" value="1"/>
</dbReference>
<proteinExistence type="inferred from homology"/>
<evidence type="ECO:0000256" key="3">
    <source>
        <dbReference type="ARBA" id="ARBA00060902"/>
    </source>
</evidence>
<dbReference type="SMART" id="SM00700">
    <property type="entry name" value="JHBP"/>
    <property type="match status" value="1"/>
</dbReference>
<evidence type="ECO:0000313" key="6">
    <source>
        <dbReference type="Proteomes" id="UP001431783"/>
    </source>
</evidence>
<gene>
    <name evidence="5" type="ORF">WA026_003898</name>
</gene>
<dbReference type="PANTHER" id="PTHR11008:SF32">
    <property type="entry name" value="CIRCADIAN CLOCK-CONTROLLED PROTEIN DAYWAKE-RELATED"/>
    <property type="match status" value="1"/>
</dbReference>
<dbReference type="FunFam" id="3.15.10.30:FF:000001">
    <property type="entry name" value="Takeout-like protein 1"/>
    <property type="match status" value="1"/>
</dbReference>
<evidence type="ECO:0008006" key="7">
    <source>
        <dbReference type="Google" id="ProtNLM"/>
    </source>
</evidence>
<protein>
    <recommendedName>
        <fullName evidence="7">Protein takeout-like</fullName>
    </recommendedName>
</protein>
<dbReference type="InterPro" id="IPR010562">
    <property type="entry name" value="Haemolymph_juvenile_hormone-bd"/>
</dbReference>
<reference evidence="5 6" key="1">
    <citation type="submission" date="2023-03" db="EMBL/GenBank/DDBJ databases">
        <title>Genome insight into feeding habits of ladybird beetles.</title>
        <authorList>
            <person name="Li H.-S."/>
            <person name="Huang Y.-H."/>
            <person name="Pang H."/>
        </authorList>
    </citation>
    <scope>NUCLEOTIDE SEQUENCE [LARGE SCALE GENOMIC DNA]</scope>
    <source>
        <strain evidence="5">SYSU_2023b</strain>
        <tissue evidence="5">Whole body</tissue>
    </source>
</reference>
<comment type="similarity">
    <text evidence="3">Belongs to the TO family.</text>
</comment>
<keyword evidence="2" id="KW-0090">Biological rhythms</keyword>
<dbReference type="GO" id="GO:0005615">
    <property type="term" value="C:extracellular space"/>
    <property type="evidence" value="ECO:0007669"/>
    <property type="project" value="TreeGrafter"/>
</dbReference>
<dbReference type="Gene3D" id="3.15.10.30">
    <property type="entry name" value="Haemolymph juvenile hormone binding protein"/>
    <property type="match status" value="1"/>
</dbReference>
<accession>A0AAW1U951</accession>
<organism evidence="5 6">
    <name type="scientific">Henosepilachna vigintioctopunctata</name>
    <dbReference type="NCBI Taxonomy" id="420089"/>
    <lineage>
        <taxon>Eukaryota</taxon>
        <taxon>Metazoa</taxon>
        <taxon>Ecdysozoa</taxon>
        <taxon>Arthropoda</taxon>
        <taxon>Hexapoda</taxon>
        <taxon>Insecta</taxon>
        <taxon>Pterygota</taxon>
        <taxon>Neoptera</taxon>
        <taxon>Endopterygota</taxon>
        <taxon>Coleoptera</taxon>
        <taxon>Polyphaga</taxon>
        <taxon>Cucujiformia</taxon>
        <taxon>Coccinelloidea</taxon>
        <taxon>Coccinellidae</taxon>
        <taxon>Epilachninae</taxon>
        <taxon>Epilachnini</taxon>
        <taxon>Henosepilachna</taxon>
    </lineage>
</organism>
<evidence type="ECO:0000313" key="5">
    <source>
        <dbReference type="EMBL" id="KAK9879085.1"/>
    </source>
</evidence>
<keyword evidence="6" id="KW-1185">Reference proteome</keyword>
<feature type="signal peptide" evidence="4">
    <location>
        <begin position="1"/>
        <end position="19"/>
    </location>
</feature>
<comment type="caution">
    <text evidence="5">The sequence shown here is derived from an EMBL/GenBank/DDBJ whole genome shotgun (WGS) entry which is preliminary data.</text>
</comment>
<sequence length="244" mass="27334">MMTLQILCILSILVTLVIASNLPNYIKPCPLRSPEFTKCAVKHGNEALPFLIKGDRKNGLPPFNPLKIPYIQIKSSGLEMNLTDCVFRGAEKLKLIDLSLNNSTKQASCKLTTPMLIFEFEYVVTGKIASLPIGGNGHGVMDIINSTYVYNFEYDIFEKNGQPYMKIGNDNLTIHPMKIETNLQNLFGGNKQLGDALNLFLNENWEEVLKEFSPTISHTFGAIARKLFETSIANVPLKEAFTDW</sequence>
<dbReference type="GO" id="GO:0007623">
    <property type="term" value="P:circadian rhythm"/>
    <property type="evidence" value="ECO:0007669"/>
    <property type="project" value="UniProtKB-ARBA"/>
</dbReference>
<dbReference type="AlphaFoldDB" id="A0AAW1U951"/>
<dbReference type="EMBL" id="JARQZJ010000061">
    <property type="protein sequence ID" value="KAK9879085.1"/>
    <property type="molecule type" value="Genomic_DNA"/>
</dbReference>
<evidence type="ECO:0000256" key="2">
    <source>
        <dbReference type="ARBA" id="ARBA00023108"/>
    </source>
</evidence>